<dbReference type="AlphaFoldDB" id="A0A0K8T0F7"/>
<name>A0A0K8T0F7_LYGHE</name>
<dbReference type="InterPro" id="IPR023232">
    <property type="entry name" value="Glyco_hydro_2_AS"/>
</dbReference>
<comment type="subunit">
    <text evidence="7">Homotetramer.</text>
</comment>
<keyword evidence="6 7" id="KW-0326">Glycosidase</keyword>
<dbReference type="InterPro" id="IPR008979">
    <property type="entry name" value="Galactose-bd-like_sf"/>
</dbReference>
<dbReference type="InterPro" id="IPR006102">
    <property type="entry name" value="Ig-like_GH2"/>
</dbReference>
<feature type="domain" description="Glycoside hydrolase family 2 catalytic" evidence="10">
    <location>
        <begin position="332"/>
        <end position="628"/>
    </location>
</feature>
<evidence type="ECO:0000256" key="4">
    <source>
        <dbReference type="ARBA" id="ARBA00016205"/>
    </source>
</evidence>
<evidence type="ECO:0000256" key="8">
    <source>
        <dbReference type="SAM" id="SignalP"/>
    </source>
</evidence>
<dbReference type="EC" id="3.2.1.31" evidence="3 7"/>
<dbReference type="EMBL" id="GBRD01006824">
    <property type="protein sequence ID" value="JAG58997.1"/>
    <property type="molecule type" value="Transcribed_RNA"/>
</dbReference>
<dbReference type="PANTHER" id="PTHR10066">
    <property type="entry name" value="BETA-GLUCURONIDASE"/>
    <property type="match status" value="1"/>
</dbReference>
<evidence type="ECO:0000259" key="10">
    <source>
        <dbReference type="Pfam" id="PF02836"/>
    </source>
</evidence>
<dbReference type="GO" id="GO:0030246">
    <property type="term" value="F:carbohydrate binding"/>
    <property type="evidence" value="ECO:0007669"/>
    <property type="project" value="TreeGrafter"/>
</dbReference>
<dbReference type="Pfam" id="PF02837">
    <property type="entry name" value="Glyco_hydro_2_N"/>
    <property type="match status" value="1"/>
</dbReference>
<dbReference type="PROSITE" id="PS00719">
    <property type="entry name" value="GLYCOSYL_HYDROL_F2_1"/>
    <property type="match status" value="1"/>
</dbReference>
<dbReference type="SUPFAM" id="SSF49303">
    <property type="entry name" value="beta-Galactosidase/glucuronidase domain"/>
    <property type="match status" value="1"/>
</dbReference>
<dbReference type="InterPro" id="IPR023230">
    <property type="entry name" value="Glyco_hydro_2_CS"/>
</dbReference>
<keyword evidence="7" id="KW-0458">Lysosome</keyword>
<dbReference type="PRINTS" id="PR00132">
    <property type="entry name" value="GLHYDRLASE2"/>
</dbReference>
<evidence type="ECO:0000256" key="1">
    <source>
        <dbReference type="ARBA" id="ARBA00003025"/>
    </source>
</evidence>
<dbReference type="GO" id="GO:0019391">
    <property type="term" value="P:glucuronoside catabolic process"/>
    <property type="evidence" value="ECO:0007669"/>
    <property type="project" value="TreeGrafter"/>
</dbReference>
<keyword evidence="8" id="KW-0732">Signal</keyword>
<dbReference type="InterPro" id="IPR006103">
    <property type="entry name" value="Glyco_hydro_2_cat"/>
</dbReference>
<feature type="domain" description="Glycoside hydrolase family 2 immunoglobulin-like beta-sandwich" evidence="9">
    <location>
        <begin position="253"/>
        <end position="329"/>
    </location>
</feature>
<dbReference type="PANTHER" id="PTHR10066:SF67">
    <property type="entry name" value="BETA-GLUCURONIDASE"/>
    <property type="match status" value="1"/>
</dbReference>
<dbReference type="PROSITE" id="PS00608">
    <property type="entry name" value="GLYCOSYL_HYDROL_F2_2"/>
    <property type="match status" value="1"/>
</dbReference>
<dbReference type="FunFam" id="3.20.20.80:FF:000080">
    <property type="entry name" value="Beta-glucuronidase UidA"/>
    <property type="match status" value="1"/>
</dbReference>
<evidence type="ECO:0000256" key="6">
    <source>
        <dbReference type="ARBA" id="ARBA00023295"/>
    </source>
</evidence>
<protein>
    <recommendedName>
        <fullName evidence="4 7">Beta-glucuronidase</fullName>
        <ecNumber evidence="3 7">3.2.1.31</ecNumber>
    </recommendedName>
</protein>
<dbReference type="GO" id="GO:0005975">
    <property type="term" value="P:carbohydrate metabolic process"/>
    <property type="evidence" value="ECO:0007669"/>
    <property type="project" value="InterPro"/>
</dbReference>
<sequence>MPLQTSGIVVLFSLLASSSSQRFALSVDGLWRFKISPDNQPDIGFSEEWWNTDFSQDLDAMDMPVPSSYNDITTDSAIRDFVGWAWYQRHLDLPDFMIHWKGIVAFHFGSAQYYTQVWVNNMQIGTHEGGHIPFEFAMPEGFGCLNSDKIRITVAINNTLNSHTIPQGSLTFRRDEDDFKYKTYTHAFDYFDYSGLNGNVRLIFKPPAYIDNVIIRNITISSFNSDHDEATYKVANVWWSSQLFQPSLLKDPRVRYVVKDPFGKLVVSNEHPLESLTVTILTVIEDPQFWWPRSTYEENVQPGMMYELKVTLIDGTVEVDSLSKTFGIRTIETNEKNLVMNGKLLYLKGFGMHQDAEIRGRGFDQVQLVRDINLLKWTGANAIRTSHYPYSEEFLEMADRHGIMVILETPACSLSGFHETLLKRHKEVLTEMWEAFRNHPSVIMWSLANEPESNDGNSTQYFKELVDHIKSLDPSRPVTFVTSQQIKNEKAIQSVDVICVNRYQGWYSLGGRLDLIQHHVAQEIQEWSDSYGKPVLLTEYGAEALSGYHSLPSTMWTENYQIELFHEHFKAFDFLLQKRSLSGEMVWNFADFKVPQEYFRAEYCNKGIFTRNRQPKSAAYTIKKRYEALLLEESVIPSVVLC</sequence>
<feature type="domain" description="Glycosyl hydrolases family 2 sugar binding" evidence="11">
    <location>
        <begin position="26"/>
        <end position="206"/>
    </location>
</feature>
<dbReference type="InterPro" id="IPR006101">
    <property type="entry name" value="Glyco_hydro_2"/>
</dbReference>
<dbReference type="InterPro" id="IPR006104">
    <property type="entry name" value="Glyco_hydro_2_N"/>
</dbReference>
<evidence type="ECO:0000256" key="7">
    <source>
        <dbReference type="RuleBase" id="RU361154"/>
    </source>
</evidence>
<comment type="activity regulation">
    <text evidence="7">Inhibited by L-aspartic acid.</text>
</comment>
<dbReference type="Gene3D" id="2.60.120.260">
    <property type="entry name" value="Galactose-binding domain-like"/>
    <property type="match status" value="1"/>
</dbReference>
<dbReference type="SUPFAM" id="SSF49785">
    <property type="entry name" value="Galactose-binding domain-like"/>
    <property type="match status" value="1"/>
</dbReference>
<evidence type="ECO:0000256" key="3">
    <source>
        <dbReference type="ARBA" id="ARBA00012761"/>
    </source>
</evidence>
<dbReference type="Pfam" id="PF02836">
    <property type="entry name" value="Glyco_hydro_2_C"/>
    <property type="match status" value="1"/>
</dbReference>
<evidence type="ECO:0000256" key="5">
    <source>
        <dbReference type="ARBA" id="ARBA00022801"/>
    </source>
</evidence>
<evidence type="ECO:0000259" key="11">
    <source>
        <dbReference type="Pfam" id="PF02837"/>
    </source>
</evidence>
<dbReference type="GO" id="GO:0005615">
    <property type="term" value="C:extracellular space"/>
    <property type="evidence" value="ECO:0007669"/>
    <property type="project" value="TreeGrafter"/>
</dbReference>
<comment type="similarity">
    <text evidence="2 7">Belongs to the glycosyl hydrolase 2 family.</text>
</comment>
<dbReference type="GO" id="GO:0004566">
    <property type="term" value="F:beta-glucuronidase activity"/>
    <property type="evidence" value="ECO:0007669"/>
    <property type="project" value="UniProtKB-EC"/>
</dbReference>
<reference evidence="12" key="1">
    <citation type="submission" date="2014-09" db="EMBL/GenBank/DDBJ databases">
        <authorList>
            <person name="Magalhaes I.L.F."/>
            <person name="Oliveira U."/>
            <person name="Santos F.R."/>
            <person name="Vidigal T.H.D.A."/>
            <person name="Brescovit A.D."/>
            <person name="Santos A.J."/>
        </authorList>
    </citation>
    <scope>NUCLEOTIDE SEQUENCE</scope>
</reference>
<feature type="chain" id="PRO_5005519716" description="Beta-glucuronidase" evidence="8">
    <location>
        <begin position="21"/>
        <end position="642"/>
    </location>
</feature>
<dbReference type="InterPro" id="IPR017853">
    <property type="entry name" value="GH"/>
</dbReference>
<feature type="signal peptide" evidence="8">
    <location>
        <begin position="1"/>
        <end position="20"/>
    </location>
</feature>
<dbReference type="Gene3D" id="3.20.20.80">
    <property type="entry name" value="Glycosidases"/>
    <property type="match status" value="1"/>
</dbReference>
<dbReference type="Pfam" id="PF00703">
    <property type="entry name" value="Glyco_hydro_2"/>
    <property type="match status" value="1"/>
</dbReference>
<comment type="function">
    <text evidence="1 7">Plays an important role in the degradation of dermatan and keratan sulfates.</text>
</comment>
<evidence type="ECO:0000259" key="9">
    <source>
        <dbReference type="Pfam" id="PF00703"/>
    </source>
</evidence>
<accession>A0A0K8T0F7</accession>
<keyword evidence="5 7" id="KW-0378">Hydrolase</keyword>
<proteinExistence type="inferred from homology"/>
<evidence type="ECO:0000256" key="2">
    <source>
        <dbReference type="ARBA" id="ARBA00007401"/>
    </source>
</evidence>
<comment type="catalytic activity">
    <reaction evidence="7">
        <text>a beta-D-glucuronoside + H2O = D-glucuronate + an alcohol</text>
        <dbReference type="Rhea" id="RHEA:17633"/>
        <dbReference type="ChEBI" id="CHEBI:15377"/>
        <dbReference type="ChEBI" id="CHEBI:30879"/>
        <dbReference type="ChEBI" id="CHEBI:58720"/>
        <dbReference type="ChEBI" id="CHEBI:83411"/>
        <dbReference type="EC" id="3.2.1.31"/>
    </reaction>
</comment>
<evidence type="ECO:0000313" key="12">
    <source>
        <dbReference type="EMBL" id="JAG58997.1"/>
    </source>
</evidence>
<dbReference type="InterPro" id="IPR036156">
    <property type="entry name" value="Beta-gal/glucu_dom_sf"/>
</dbReference>
<dbReference type="InterPro" id="IPR013783">
    <property type="entry name" value="Ig-like_fold"/>
</dbReference>
<dbReference type="SUPFAM" id="SSF51445">
    <property type="entry name" value="(Trans)glycosidases"/>
    <property type="match status" value="1"/>
</dbReference>
<dbReference type="Gene3D" id="2.60.40.10">
    <property type="entry name" value="Immunoglobulins"/>
    <property type="match status" value="1"/>
</dbReference>
<organism evidence="12">
    <name type="scientific">Lygus hesperus</name>
    <name type="common">Western plant bug</name>
    <dbReference type="NCBI Taxonomy" id="30085"/>
    <lineage>
        <taxon>Eukaryota</taxon>
        <taxon>Metazoa</taxon>
        <taxon>Ecdysozoa</taxon>
        <taxon>Arthropoda</taxon>
        <taxon>Hexapoda</taxon>
        <taxon>Insecta</taxon>
        <taxon>Pterygota</taxon>
        <taxon>Neoptera</taxon>
        <taxon>Paraneoptera</taxon>
        <taxon>Hemiptera</taxon>
        <taxon>Heteroptera</taxon>
        <taxon>Panheteroptera</taxon>
        <taxon>Cimicomorpha</taxon>
        <taxon>Miridae</taxon>
        <taxon>Mirini</taxon>
        <taxon>Lygus</taxon>
    </lineage>
</organism>